<keyword evidence="3" id="KW-0479">Metal-binding</keyword>
<dbReference type="AlphaFoldDB" id="A0A926DCC2"/>
<dbReference type="InterPro" id="IPR010994">
    <property type="entry name" value="RuvA_2-like"/>
</dbReference>
<dbReference type="InterPro" id="IPR001405">
    <property type="entry name" value="UPF0758"/>
</dbReference>
<dbReference type="Pfam" id="PF04002">
    <property type="entry name" value="RadC"/>
    <property type="match status" value="1"/>
</dbReference>
<dbReference type="GO" id="GO:0006508">
    <property type="term" value="P:proteolysis"/>
    <property type="evidence" value="ECO:0007669"/>
    <property type="project" value="UniProtKB-KW"/>
</dbReference>
<evidence type="ECO:0000256" key="3">
    <source>
        <dbReference type="ARBA" id="ARBA00022723"/>
    </source>
</evidence>
<dbReference type="Gene3D" id="1.10.150.20">
    <property type="entry name" value="5' to 3' exonuclease, C-terminal subdomain"/>
    <property type="match status" value="1"/>
</dbReference>
<dbReference type="PANTHER" id="PTHR30471">
    <property type="entry name" value="DNA REPAIR PROTEIN RADC"/>
    <property type="match status" value="1"/>
</dbReference>
<keyword evidence="6" id="KW-0482">Metalloprotease</keyword>
<sequence length="279" mass="30801">MKNEETRRKSAGEAALHAGHRLRVKERFLRDGLDGFEPHVVLEMLLYYTVPQGDTNPTAHRLLQKFGSFDRVLDAPYEELLKVKGIGPSAATFLKLIPAVSRRYLEEKALEKGRAYSIEEAAQILIPKFVGRQKEAIAVLLLDSKGIPLYSGIVAEGSIHAVPVYVREIIQLATNYGADTLILAHNHPSGNAAPSTGDITATKEVLRAVESVNMTLGDHLIIAGNDYTSFRKSGWLQALAEEQTRKNARMDWSVISSETPFENAHGNCVADQTKNPKDE</sequence>
<comment type="caution">
    <text evidence="9">The sequence shown here is derived from an EMBL/GenBank/DDBJ whole genome shotgun (WGS) entry which is preliminary data.</text>
</comment>
<evidence type="ECO:0000256" key="2">
    <source>
        <dbReference type="ARBA" id="ARBA00022670"/>
    </source>
</evidence>
<keyword evidence="2" id="KW-0645">Protease</keyword>
<keyword evidence="4" id="KW-0378">Hydrolase</keyword>
<comment type="similarity">
    <text evidence="1 7">Belongs to the UPF0758 family.</text>
</comment>
<dbReference type="CDD" id="cd08071">
    <property type="entry name" value="MPN_DUF2466"/>
    <property type="match status" value="1"/>
</dbReference>
<dbReference type="InterPro" id="IPR020891">
    <property type="entry name" value="UPF0758_CS"/>
</dbReference>
<protein>
    <submittedName>
        <fullName evidence="9">DNA repair protein RadC</fullName>
    </submittedName>
</protein>
<keyword evidence="10" id="KW-1185">Reference proteome</keyword>
<accession>A0A926DCC2</accession>
<dbReference type="InterPro" id="IPR025657">
    <property type="entry name" value="RadC_JAB"/>
</dbReference>
<name>A0A926DCC2_9FIRM</name>
<feature type="domain" description="MPN" evidence="8">
    <location>
        <begin position="114"/>
        <end position="236"/>
    </location>
</feature>
<dbReference type="PROSITE" id="PS01302">
    <property type="entry name" value="UPF0758"/>
    <property type="match status" value="1"/>
</dbReference>
<keyword evidence="5" id="KW-0862">Zinc</keyword>
<dbReference type="NCBIfam" id="TIGR00608">
    <property type="entry name" value="radc"/>
    <property type="match status" value="1"/>
</dbReference>
<dbReference type="GO" id="GO:0046872">
    <property type="term" value="F:metal ion binding"/>
    <property type="evidence" value="ECO:0007669"/>
    <property type="project" value="UniProtKB-KW"/>
</dbReference>
<dbReference type="EMBL" id="JACRSN010000016">
    <property type="protein sequence ID" value="MBC8534390.1"/>
    <property type="molecule type" value="Genomic_DNA"/>
</dbReference>
<dbReference type="GO" id="GO:0008237">
    <property type="term" value="F:metallopeptidase activity"/>
    <property type="evidence" value="ECO:0007669"/>
    <property type="project" value="UniProtKB-KW"/>
</dbReference>
<evidence type="ECO:0000256" key="6">
    <source>
        <dbReference type="ARBA" id="ARBA00023049"/>
    </source>
</evidence>
<evidence type="ECO:0000256" key="1">
    <source>
        <dbReference type="ARBA" id="ARBA00010243"/>
    </source>
</evidence>
<dbReference type="Proteomes" id="UP000651482">
    <property type="component" value="Unassembled WGS sequence"/>
</dbReference>
<dbReference type="PANTHER" id="PTHR30471:SF3">
    <property type="entry name" value="UPF0758 PROTEIN YEES-RELATED"/>
    <property type="match status" value="1"/>
</dbReference>
<evidence type="ECO:0000256" key="7">
    <source>
        <dbReference type="RuleBase" id="RU003797"/>
    </source>
</evidence>
<evidence type="ECO:0000313" key="10">
    <source>
        <dbReference type="Proteomes" id="UP000651482"/>
    </source>
</evidence>
<evidence type="ECO:0000259" key="8">
    <source>
        <dbReference type="PROSITE" id="PS50249"/>
    </source>
</evidence>
<gene>
    <name evidence="9" type="primary">radC</name>
    <name evidence="9" type="ORF">IAG03_10400</name>
</gene>
<reference evidence="9" key="1">
    <citation type="submission" date="2020-08" db="EMBL/GenBank/DDBJ databases">
        <title>Genome public.</title>
        <authorList>
            <person name="Liu C."/>
            <person name="Sun Q."/>
        </authorList>
    </citation>
    <scope>NUCLEOTIDE SEQUENCE</scope>
    <source>
        <strain evidence="9">NSJ-40</strain>
    </source>
</reference>
<evidence type="ECO:0000256" key="5">
    <source>
        <dbReference type="ARBA" id="ARBA00022833"/>
    </source>
</evidence>
<dbReference type="Gene3D" id="3.40.140.10">
    <property type="entry name" value="Cytidine Deaminase, domain 2"/>
    <property type="match status" value="1"/>
</dbReference>
<evidence type="ECO:0000313" key="9">
    <source>
        <dbReference type="EMBL" id="MBC8534390.1"/>
    </source>
</evidence>
<dbReference type="SUPFAM" id="SSF47781">
    <property type="entry name" value="RuvA domain 2-like"/>
    <property type="match status" value="1"/>
</dbReference>
<organism evidence="9 10">
    <name type="scientific">Yeguia hominis</name>
    <dbReference type="NCBI Taxonomy" id="2763662"/>
    <lineage>
        <taxon>Bacteria</taxon>
        <taxon>Bacillati</taxon>
        <taxon>Bacillota</taxon>
        <taxon>Clostridia</taxon>
        <taxon>Eubacteriales</taxon>
        <taxon>Yeguiaceae</taxon>
        <taxon>Yeguia</taxon>
    </lineage>
</organism>
<dbReference type="InterPro" id="IPR037518">
    <property type="entry name" value="MPN"/>
</dbReference>
<proteinExistence type="inferred from homology"/>
<dbReference type="PROSITE" id="PS50249">
    <property type="entry name" value="MPN"/>
    <property type="match status" value="1"/>
</dbReference>
<evidence type="ECO:0000256" key="4">
    <source>
        <dbReference type="ARBA" id="ARBA00022801"/>
    </source>
</evidence>